<evidence type="ECO:0000313" key="2">
    <source>
        <dbReference type="Proteomes" id="UP000000644"/>
    </source>
</evidence>
<organism evidence="1 2">
    <name type="scientific">Polaromonas naphthalenivorans (strain CJ2)</name>
    <dbReference type="NCBI Taxonomy" id="365044"/>
    <lineage>
        <taxon>Bacteria</taxon>
        <taxon>Pseudomonadati</taxon>
        <taxon>Pseudomonadota</taxon>
        <taxon>Betaproteobacteria</taxon>
        <taxon>Burkholderiales</taxon>
        <taxon>Comamonadaceae</taxon>
        <taxon>Polaromonas</taxon>
    </lineage>
</organism>
<gene>
    <name evidence="1" type="ordered locus">Pnap_0966</name>
</gene>
<dbReference type="STRING" id="365044.Pnap_0966"/>
<protein>
    <submittedName>
        <fullName evidence="1">Uncharacterized protein</fullName>
    </submittedName>
</protein>
<dbReference type="HOGENOM" id="CLU_2303365_0_0_4"/>
<dbReference type="RefSeq" id="WP_011800377.1">
    <property type="nucleotide sequence ID" value="NC_008781.1"/>
</dbReference>
<dbReference type="EMBL" id="CP000529">
    <property type="protein sequence ID" value="ABM36283.1"/>
    <property type="molecule type" value="Genomic_DNA"/>
</dbReference>
<sequence length="100" mass="10987">MENTPVTPVMGYLAQNWINLNARTPAVILNPEASPLDLMAWCWAELRSMQAAANALVGGIDDIDKGDFSALIIHRIEPLANVFQQAMSQLHRDSVQSGRV</sequence>
<keyword evidence="2" id="KW-1185">Reference proteome</keyword>
<dbReference type="AlphaFoldDB" id="A1VKV5"/>
<accession>A1VKV5</accession>
<reference evidence="2" key="1">
    <citation type="journal article" date="2009" name="Environ. Microbiol.">
        <title>The genome of Polaromonas naphthalenivorans strain CJ2, isolated from coal tar-contaminated sediment, reveals physiological and metabolic versatility and evolution through extensive horizontal gene transfer.</title>
        <authorList>
            <person name="Yagi J.M."/>
            <person name="Sims D."/>
            <person name="Brettin T."/>
            <person name="Bruce D."/>
            <person name="Madsen E.L."/>
        </authorList>
    </citation>
    <scope>NUCLEOTIDE SEQUENCE [LARGE SCALE GENOMIC DNA]</scope>
    <source>
        <strain evidence="2">CJ2</strain>
    </source>
</reference>
<proteinExistence type="predicted"/>
<evidence type="ECO:0000313" key="1">
    <source>
        <dbReference type="EMBL" id="ABM36283.1"/>
    </source>
</evidence>
<dbReference type="Proteomes" id="UP000000644">
    <property type="component" value="Chromosome"/>
</dbReference>
<dbReference type="KEGG" id="pna:Pnap_0966"/>
<name>A1VKV5_POLNA</name>
<dbReference type="OrthoDB" id="9965864at2"/>